<accession>A0A9P6NMW7</accession>
<keyword evidence="2" id="KW-1185">Reference proteome</keyword>
<sequence length="143" mass="15815">MDFMLPILTRIEEATQMCQSDAPTKHCVIPVYKLIEHTLSQYSLAPGSWGQACQKVNNRLQKYLKIKVQNSQTLLCTILKPICHQAISSHCGFPIAIKNEANLGATVADTNLTDMPKKFDEVKSYLAGENSAQAGEAIGAFWM</sequence>
<dbReference type="AlphaFoldDB" id="A0A9P6NMW7"/>
<evidence type="ECO:0000313" key="1">
    <source>
        <dbReference type="EMBL" id="KAG0146973.1"/>
    </source>
</evidence>
<feature type="non-terminal residue" evidence="1">
    <location>
        <position position="143"/>
    </location>
</feature>
<reference evidence="1" key="1">
    <citation type="submission" date="2013-11" db="EMBL/GenBank/DDBJ databases">
        <title>Genome sequence of the fusiform rust pathogen reveals effectors for host alternation and coevolution with pine.</title>
        <authorList>
            <consortium name="DOE Joint Genome Institute"/>
            <person name="Smith K."/>
            <person name="Pendleton A."/>
            <person name="Kubisiak T."/>
            <person name="Anderson C."/>
            <person name="Salamov A."/>
            <person name="Aerts A."/>
            <person name="Riley R."/>
            <person name="Clum A."/>
            <person name="Lindquist E."/>
            <person name="Ence D."/>
            <person name="Campbell M."/>
            <person name="Kronenberg Z."/>
            <person name="Feau N."/>
            <person name="Dhillon B."/>
            <person name="Hamelin R."/>
            <person name="Burleigh J."/>
            <person name="Smith J."/>
            <person name="Yandell M."/>
            <person name="Nelson C."/>
            <person name="Grigoriev I."/>
            <person name="Davis J."/>
        </authorList>
    </citation>
    <scope>NUCLEOTIDE SEQUENCE</scope>
    <source>
        <strain evidence="1">G11</strain>
    </source>
</reference>
<dbReference type="EMBL" id="MU167254">
    <property type="protein sequence ID" value="KAG0146973.1"/>
    <property type="molecule type" value="Genomic_DNA"/>
</dbReference>
<evidence type="ECO:0000313" key="2">
    <source>
        <dbReference type="Proteomes" id="UP000886653"/>
    </source>
</evidence>
<name>A0A9P6NMW7_9BASI</name>
<dbReference type="Proteomes" id="UP000886653">
    <property type="component" value="Unassembled WGS sequence"/>
</dbReference>
<organism evidence="1 2">
    <name type="scientific">Cronartium quercuum f. sp. fusiforme G11</name>
    <dbReference type="NCBI Taxonomy" id="708437"/>
    <lineage>
        <taxon>Eukaryota</taxon>
        <taxon>Fungi</taxon>
        <taxon>Dikarya</taxon>
        <taxon>Basidiomycota</taxon>
        <taxon>Pucciniomycotina</taxon>
        <taxon>Pucciniomycetes</taxon>
        <taxon>Pucciniales</taxon>
        <taxon>Coleosporiaceae</taxon>
        <taxon>Cronartium</taxon>
    </lineage>
</organism>
<gene>
    <name evidence="1" type="ORF">CROQUDRAFT_656781</name>
</gene>
<comment type="caution">
    <text evidence="1">The sequence shown here is derived from an EMBL/GenBank/DDBJ whole genome shotgun (WGS) entry which is preliminary data.</text>
</comment>
<proteinExistence type="predicted"/>
<protein>
    <submittedName>
        <fullName evidence="1">Uncharacterized protein</fullName>
    </submittedName>
</protein>